<dbReference type="InterPro" id="IPR019494">
    <property type="entry name" value="FIST_C"/>
</dbReference>
<gene>
    <name evidence="4" type="ORF">ASZ90_018729</name>
</gene>
<evidence type="ECO:0000259" key="3">
    <source>
        <dbReference type="PROSITE" id="PS51832"/>
    </source>
</evidence>
<name>A0A0W8E6A9_9ZZZZ</name>
<dbReference type="Pfam" id="PF08495">
    <property type="entry name" value="FIST"/>
    <property type="match status" value="1"/>
</dbReference>
<dbReference type="InterPro" id="IPR003607">
    <property type="entry name" value="HD/PDEase_dom"/>
</dbReference>
<dbReference type="SMART" id="SM01204">
    <property type="entry name" value="FIST_C"/>
    <property type="match status" value="1"/>
</dbReference>
<proteinExistence type="predicted"/>
<dbReference type="SMART" id="SM00897">
    <property type="entry name" value="FIST"/>
    <property type="match status" value="1"/>
</dbReference>
<dbReference type="Pfam" id="PF13487">
    <property type="entry name" value="HD_5"/>
    <property type="match status" value="1"/>
</dbReference>
<dbReference type="Gene3D" id="3.30.70.270">
    <property type="match status" value="1"/>
</dbReference>
<dbReference type="SUPFAM" id="SSF109604">
    <property type="entry name" value="HD-domain/PDEase-like"/>
    <property type="match status" value="1"/>
</dbReference>
<protein>
    <submittedName>
        <fullName evidence="4">Uncharacterized protein</fullName>
    </submittedName>
</protein>
<dbReference type="Pfam" id="PF00990">
    <property type="entry name" value="GGDEF"/>
    <property type="match status" value="1"/>
</dbReference>
<dbReference type="InterPro" id="IPR029787">
    <property type="entry name" value="Nucleotide_cyclase"/>
</dbReference>
<dbReference type="EMBL" id="LNQE01001865">
    <property type="protein sequence ID" value="KUG03949.1"/>
    <property type="molecule type" value="Genomic_DNA"/>
</dbReference>
<dbReference type="SMART" id="SM00471">
    <property type="entry name" value="HDc"/>
    <property type="match status" value="1"/>
</dbReference>
<feature type="coiled-coil region" evidence="1">
    <location>
        <begin position="413"/>
        <end position="440"/>
    </location>
</feature>
<dbReference type="InterPro" id="IPR043128">
    <property type="entry name" value="Rev_trsase/Diguanyl_cyclase"/>
</dbReference>
<evidence type="ECO:0000313" key="4">
    <source>
        <dbReference type="EMBL" id="KUG03949.1"/>
    </source>
</evidence>
<accession>A0A0W8E6A9</accession>
<reference evidence="4" key="1">
    <citation type="journal article" date="2015" name="Proc. Natl. Acad. Sci. U.S.A.">
        <title>Networks of energetic and metabolic interactions define dynamics in microbial communities.</title>
        <authorList>
            <person name="Embree M."/>
            <person name="Liu J.K."/>
            <person name="Al-Bassam M.M."/>
            <person name="Zengler K."/>
        </authorList>
    </citation>
    <scope>NUCLEOTIDE SEQUENCE</scope>
</reference>
<dbReference type="InterPro" id="IPR037522">
    <property type="entry name" value="HD_GYP_dom"/>
</dbReference>
<organism evidence="4">
    <name type="scientific">hydrocarbon metagenome</name>
    <dbReference type="NCBI Taxonomy" id="938273"/>
    <lineage>
        <taxon>unclassified sequences</taxon>
        <taxon>metagenomes</taxon>
        <taxon>ecological metagenomes</taxon>
    </lineage>
</organism>
<dbReference type="SMART" id="SM00267">
    <property type="entry name" value="GGDEF"/>
    <property type="match status" value="1"/>
</dbReference>
<dbReference type="PANTHER" id="PTHR43155">
    <property type="entry name" value="CYCLIC DI-GMP PHOSPHODIESTERASE PA4108-RELATED"/>
    <property type="match status" value="1"/>
</dbReference>
<dbReference type="NCBIfam" id="TIGR00254">
    <property type="entry name" value="GGDEF"/>
    <property type="match status" value="1"/>
</dbReference>
<dbReference type="CDD" id="cd00077">
    <property type="entry name" value="HDc"/>
    <property type="match status" value="1"/>
</dbReference>
<feature type="domain" description="GGDEF" evidence="2">
    <location>
        <begin position="463"/>
        <end position="595"/>
    </location>
</feature>
<dbReference type="Pfam" id="PF10442">
    <property type="entry name" value="FIST_C"/>
    <property type="match status" value="1"/>
</dbReference>
<dbReference type="PROSITE" id="PS50887">
    <property type="entry name" value="GGDEF"/>
    <property type="match status" value="1"/>
</dbReference>
<keyword evidence="1" id="KW-0175">Coiled coil</keyword>
<dbReference type="PROSITE" id="PS51832">
    <property type="entry name" value="HD_GYP"/>
    <property type="match status" value="1"/>
</dbReference>
<dbReference type="AlphaFoldDB" id="A0A0W8E6A9"/>
<dbReference type="SUPFAM" id="SSF55073">
    <property type="entry name" value="Nucleotide cyclase"/>
    <property type="match status" value="1"/>
</dbReference>
<feature type="domain" description="HD-GYP" evidence="3">
    <location>
        <begin position="586"/>
        <end position="781"/>
    </location>
</feature>
<sequence length="781" mass="87506">MHTINTYYNDYHSLAKFVDDNKHILLNKNNKDLMVQVFCGISDRNLLTEISKQILSLIPQAKIIGTTTNGEIIDGIISEFTTVLSFSVFQHSKVEIVFAETEDITNCELQHTIASRLNLTEARVLIMFATPTTRVTRLLNWVQSVNPGLVVAGGLAGNNLTGNQYLVFSHENITDCGLVGAIITGEDLSVVHHYHLGWQPIGKEMIVTHAQGTRVYTIDNIPAYQVYRHYLGANEEFDVHNGIVFPLLISKNGMEIARPVSFRYHDDSLGFFAEFTQGEKVHFSFGHINIILVQIESLLQNIRQQPVESIFVYSCLARRTFLQDSAEIETLPLQDIAPTAGFFTSGEFLHTEYSNELLNNTMTTLAISEVADGTKPKQATGQDHNQPIGMAAKIEDKVSASNIGTLKVLTYLVNTVTSELNQKTSELQMLNEQLKFASTHDALTGLYNRGYFEQQQIKLKTAAAPGIIVCDVDGLKLINDTFGHYMGDVNLQSAAEILRSVSKPGDVVARIGGDEFSILLSNTSQSDIENYCYRIRRAVDQYNIGNRIVPLSMSIGYSFLKDEGTGIRTLFKDADDMLYREKLYRSRSTHSDLVQILMTTLEARDIITEEHSQRLQDLFIEFALHIEIPQSSLAELRLLANFHDIGKVGISDQVLLKPGPLTLEERKEMMRHCEIGQRIALSSADLIPIADWILKHHEWWNGQGYPLGLQGADIPLECRMLAVVDAYDAMISHHPYREAMSHEAALDELMRCADTQFDPTLVNSFIGMMQAKSKTEAGLRI</sequence>
<comment type="caution">
    <text evidence="4">The sequence shown here is derived from an EMBL/GenBank/DDBJ whole genome shotgun (WGS) entry which is preliminary data.</text>
</comment>
<dbReference type="InterPro" id="IPR000160">
    <property type="entry name" value="GGDEF_dom"/>
</dbReference>
<evidence type="ECO:0000256" key="1">
    <source>
        <dbReference type="SAM" id="Coils"/>
    </source>
</evidence>
<dbReference type="PANTHER" id="PTHR43155:SF2">
    <property type="entry name" value="CYCLIC DI-GMP PHOSPHODIESTERASE PA4108"/>
    <property type="match status" value="1"/>
</dbReference>
<dbReference type="Gene3D" id="1.10.3210.10">
    <property type="entry name" value="Hypothetical protein af1432"/>
    <property type="match status" value="1"/>
</dbReference>
<dbReference type="InterPro" id="IPR013702">
    <property type="entry name" value="FIST_domain_N"/>
</dbReference>
<dbReference type="CDD" id="cd01949">
    <property type="entry name" value="GGDEF"/>
    <property type="match status" value="1"/>
</dbReference>
<evidence type="ECO:0000259" key="2">
    <source>
        <dbReference type="PROSITE" id="PS50887"/>
    </source>
</evidence>